<organism evidence="2 3">
    <name type="scientific">Mariniflexile fucanivorans</name>
    <dbReference type="NCBI Taxonomy" id="264023"/>
    <lineage>
        <taxon>Bacteria</taxon>
        <taxon>Pseudomonadati</taxon>
        <taxon>Bacteroidota</taxon>
        <taxon>Flavobacteriia</taxon>
        <taxon>Flavobacteriales</taxon>
        <taxon>Flavobacteriaceae</taxon>
        <taxon>Mariniflexile</taxon>
    </lineage>
</organism>
<keyword evidence="3" id="KW-1185">Reference proteome</keyword>
<dbReference type="PANTHER" id="PTHR35867">
    <property type="entry name" value="PROTEIN RSEC"/>
    <property type="match status" value="1"/>
</dbReference>
<evidence type="ECO:0000313" key="2">
    <source>
        <dbReference type="EMBL" id="TCL68767.1"/>
    </source>
</evidence>
<sequence length="157" mass="17562">MKALISHTIFKSYAVMSLHLSNENTFVHSGTISKIAGDSVMVSLEQNVHCESCRAKASCGISESNTKEIEILNTTDTFKINETVTVELKKTLGLKAVFWAYVFPFILMFATLILASNFLKEWLAGIVSLIILIPYYLTLYLMKNALKSVFKISIIKT</sequence>
<evidence type="ECO:0000313" key="3">
    <source>
        <dbReference type="Proteomes" id="UP000295455"/>
    </source>
</evidence>
<dbReference type="PANTHER" id="PTHR35867:SF1">
    <property type="entry name" value="PROTEIN RSEC"/>
    <property type="match status" value="1"/>
</dbReference>
<dbReference type="InterPro" id="IPR007359">
    <property type="entry name" value="SigmaE_reg_RseC_MucC"/>
</dbReference>
<feature type="transmembrane region" description="Helical" evidence="1">
    <location>
        <begin position="96"/>
        <end position="116"/>
    </location>
</feature>
<dbReference type="RefSeq" id="WP_132213950.1">
    <property type="nucleotide sequence ID" value="NZ_OX156936.1"/>
</dbReference>
<accession>A0A4V2QEP0</accession>
<keyword evidence="1" id="KW-0472">Membrane</keyword>
<gene>
    <name evidence="2" type="ORF">EV196_101188</name>
</gene>
<dbReference type="AlphaFoldDB" id="A0A4V2QEP0"/>
<dbReference type="Proteomes" id="UP000295455">
    <property type="component" value="Unassembled WGS sequence"/>
</dbReference>
<proteinExistence type="predicted"/>
<evidence type="ECO:0000256" key="1">
    <source>
        <dbReference type="SAM" id="Phobius"/>
    </source>
</evidence>
<comment type="caution">
    <text evidence="2">The sequence shown here is derived from an EMBL/GenBank/DDBJ whole genome shotgun (WGS) entry which is preliminary data.</text>
</comment>
<reference evidence="2 3" key="1">
    <citation type="submission" date="2019-03" db="EMBL/GenBank/DDBJ databases">
        <title>Genomic Encyclopedia of Type Strains, Phase IV (KMG-IV): sequencing the most valuable type-strain genomes for metagenomic binning, comparative biology and taxonomic classification.</title>
        <authorList>
            <person name="Goeker M."/>
        </authorList>
    </citation>
    <scope>NUCLEOTIDE SEQUENCE [LARGE SCALE GENOMIC DNA]</scope>
    <source>
        <strain evidence="2 3">DSM 18792</strain>
    </source>
</reference>
<dbReference type="OrthoDB" id="1120636at2"/>
<dbReference type="Pfam" id="PF04246">
    <property type="entry name" value="RseC_MucC"/>
    <property type="match status" value="1"/>
</dbReference>
<feature type="transmembrane region" description="Helical" evidence="1">
    <location>
        <begin position="122"/>
        <end position="142"/>
    </location>
</feature>
<protein>
    <submittedName>
        <fullName evidence="2">RseC/MucC-like positive regulator of sigma(E)</fullName>
    </submittedName>
</protein>
<name>A0A4V2QEP0_9FLAO</name>
<keyword evidence="1" id="KW-1133">Transmembrane helix</keyword>
<dbReference type="EMBL" id="SLUP01000001">
    <property type="protein sequence ID" value="TCL68767.1"/>
    <property type="molecule type" value="Genomic_DNA"/>
</dbReference>
<keyword evidence="1" id="KW-0812">Transmembrane</keyword>